<dbReference type="RefSeq" id="WP_011811868.1">
    <property type="nucleotide sequence ID" value="NC_008786.1"/>
</dbReference>
<proteinExistence type="inferred from homology"/>
<dbReference type="InterPro" id="IPR002104">
    <property type="entry name" value="Integrase_catalytic"/>
</dbReference>
<dbReference type="EMBL" id="CP000542">
    <property type="protein sequence ID" value="ABM59881.1"/>
    <property type="molecule type" value="Genomic_DNA"/>
</dbReference>
<comment type="similarity">
    <text evidence="1">Belongs to the 'phage' integrase family.</text>
</comment>
<dbReference type="Gene3D" id="1.10.443.10">
    <property type="entry name" value="Intergrase catalytic core"/>
    <property type="match status" value="1"/>
</dbReference>
<dbReference type="SUPFAM" id="SSF56349">
    <property type="entry name" value="DNA breaking-rejoining enzymes"/>
    <property type="match status" value="1"/>
</dbReference>
<dbReference type="AlphaFoldDB" id="A1WQH4"/>
<evidence type="ECO:0000313" key="5">
    <source>
        <dbReference type="EMBL" id="ABM59881.1"/>
    </source>
</evidence>
<sequence>MGWLEEVMVFSGNSEYLFPARRKVRSRMGKPATNRFPHISPDTLNVALGRLTTLEIAHFTVHDMRRTARTHLARMGIAPDIAERALNHAIQSTEGIYNQYDYLRERRLALTRWANYLHSLEQGTALPNDDAAEDDDEAAQAASGSVIRTALPAGLRWRNAS</sequence>
<dbReference type="Proteomes" id="UP000000374">
    <property type="component" value="Chromosome"/>
</dbReference>
<evidence type="ECO:0000259" key="4">
    <source>
        <dbReference type="Pfam" id="PF00589"/>
    </source>
</evidence>
<evidence type="ECO:0000256" key="3">
    <source>
        <dbReference type="ARBA" id="ARBA00023172"/>
    </source>
</evidence>
<dbReference type="GO" id="GO:0015074">
    <property type="term" value="P:DNA integration"/>
    <property type="evidence" value="ECO:0007669"/>
    <property type="project" value="UniProtKB-KW"/>
</dbReference>
<reference evidence="6" key="1">
    <citation type="submission" date="2006-12" db="EMBL/GenBank/DDBJ databases">
        <title>Complete sequence of chromosome 1 of Verminephrobacter eiseniae EF01-2.</title>
        <authorList>
            <person name="Copeland A."/>
            <person name="Lucas S."/>
            <person name="Lapidus A."/>
            <person name="Barry K."/>
            <person name="Detter J.C."/>
            <person name="Glavina del Rio T."/>
            <person name="Dalin E."/>
            <person name="Tice H."/>
            <person name="Pitluck S."/>
            <person name="Chertkov O."/>
            <person name="Brettin T."/>
            <person name="Bruce D."/>
            <person name="Han C."/>
            <person name="Tapia R."/>
            <person name="Gilna P."/>
            <person name="Schmutz J."/>
            <person name="Larimer F."/>
            <person name="Land M."/>
            <person name="Hauser L."/>
            <person name="Kyrpides N."/>
            <person name="Kim E."/>
            <person name="Stahl D."/>
            <person name="Richardson P."/>
        </authorList>
    </citation>
    <scope>NUCLEOTIDE SEQUENCE [LARGE SCALE GENOMIC DNA]</scope>
    <source>
        <strain evidence="6">EF01-2</strain>
    </source>
</reference>
<dbReference type="Pfam" id="PF00589">
    <property type="entry name" value="Phage_integrase"/>
    <property type="match status" value="1"/>
</dbReference>
<dbReference type="HOGENOM" id="CLU_1642998_0_0_4"/>
<dbReference type="GeneID" id="76463857"/>
<dbReference type="STRING" id="391735.Veis_4176"/>
<accession>A1WQH4</accession>
<dbReference type="InterPro" id="IPR011010">
    <property type="entry name" value="DNA_brk_join_enz"/>
</dbReference>
<evidence type="ECO:0000313" key="6">
    <source>
        <dbReference type="Proteomes" id="UP000000374"/>
    </source>
</evidence>
<dbReference type="GO" id="GO:0003677">
    <property type="term" value="F:DNA binding"/>
    <property type="evidence" value="ECO:0007669"/>
    <property type="project" value="InterPro"/>
</dbReference>
<dbReference type="GO" id="GO:0006310">
    <property type="term" value="P:DNA recombination"/>
    <property type="evidence" value="ECO:0007669"/>
    <property type="project" value="UniProtKB-KW"/>
</dbReference>
<dbReference type="KEGG" id="vei:Veis_4176"/>
<keyword evidence="6" id="KW-1185">Reference proteome</keyword>
<keyword evidence="2" id="KW-0229">DNA integration</keyword>
<dbReference type="eggNOG" id="COG0582">
    <property type="taxonomic scope" value="Bacteria"/>
</dbReference>
<protein>
    <recommendedName>
        <fullName evidence="4">Tyr recombinase domain-containing protein</fullName>
    </recommendedName>
</protein>
<dbReference type="InterPro" id="IPR013762">
    <property type="entry name" value="Integrase-like_cat_sf"/>
</dbReference>
<keyword evidence="3" id="KW-0233">DNA recombination</keyword>
<evidence type="ECO:0000256" key="1">
    <source>
        <dbReference type="ARBA" id="ARBA00008857"/>
    </source>
</evidence>
<organism evidence="5 6">
    <name type="scientific">Verminephrobacter eiseniae (strain EF01-2)</name>
    <dbReference type="NCBI Taxonomy" id="391735"/>
    <lineage>
        <taxon>Bacteria</taxon>
        <taxon>Pseudomonadati</taxon>
        <taxon>Pseudomonadota</taxon>
        <taxon>Betaproteobacteria</taxon>
        <taxon>Burkholderiales</taxon>
        <taxon>Comamonadaceae</taxon>
        <taxon>Verminephrobacter</taxon>
    </lineage>
</organism>
<name>A1WQH4_VEREI</name>
<evidence type="ECO:0000256" key="2">
    <source>
        <dbReference type="ARBA" id="ARBA00022908"/>
    </source>
</evidence>
<dbReference type="PANTHER" id="PTHR30629">
    <property type="entry name" value="PROPHAGE INTEGRASE"/>
    <property type="match status" value="1"/>
</dbReference>
<gene>
    <name evidence="5" type="ordered locus">Veis_4176</name>
</gene>
<dbReference type="InterPro" id="IPR050808">
    <property type="entry name" value="Phage_Integrase"/>
</dbReference>
<feature type="domain" description="Tyr recombinase" evidence="4">
    <location>
        <begin position="3"/>
        <end position="102"/>
    </location>
</feature>
<dbReference type="PANTHER" id="PTHR30629:SF2">
    <property type="entry name" value="PROPHAGE INTEGRASE INTS-RELATED"/>
    <property type="match status" value="1"/>
</dbReference>